<evidence type="ECO:0000313" key="3">
    <source>
        <dbReference type="Proteomes" id="UP000184386"/>
    </source>
</evidence>
<accession>A0A1M6NDA7</accession>
<evidence type="ECO:0000256" key="1">
    <source>
        <dbReference type="SAM" id="Phobius"/>
    </source>
</evidence>
<proteinExistence type="predicted"/>
<feature type="transmembrane region" description="Helical" evidence="1">
    <location>
        <begin position="5"/>
        <end position="24"/>
    </location>
</feature>
<reference evidence="2 3" key="1">
    <citation type="submission" date="2016-11" db="EMBL/GenBank/DDBJ databases">
        <authorList>
            <person name="Jaros S."/>
            <person name="Januszkiewicz K."/>
            <person name="Wedrychowicz H."/>
        </authorList>
    </citation>
    <scope>NUCLEOTIDE SEQUENCE [LARGE SCALE GENOMIC DNA]</scope>
    <source>
        <strain evidence="2 3">DSM 15929</strain>
    </source>
</reference>
<evidence type="ECO:0000313" key="2">
    <source>
        <dbReference type="EMBL" id="SHJ93738.1"/>
    </source>
</evidence>
<keyword evidence="1" id="KW-1133">Transmembrane helix</keyword>
<organism evidence="2 3">
    <name type="scientific">Anaerocolumna jejuensis DSM 15929</name>
    <dbReference type="NCBI Taxonomy" id="1121322"/>
    <lineage>
        <taxon>Bacteria</taxon>
        <taxon>Bacillati</taxon>
        <taxon>Bacillota</taxon>
        <taxon>Clostridia</taxon>
        <taxon>Lachnospirales</taxon>
        <taxon>Lachnospiraceae</taxon>
        <taxon>Anaerocolumna</taxon>
    </lineage>
</organism>
<feature type="transmembrane region" description="Helical" evidence="1">
    <location>
        <begin position="36"/>
        <end position="54"/>
    </location>
</feature>
<keyword evidence="1" id="KW-0472">Membrane</keyword>
<dbReference type="AlphaFoldDB" id="A0A1M6NDA7"/>
<dbReference type="STRING" id="1121322.SAMN02745136_01265"/>
<gene>
    <name evidence="2" type="ORF">SAMN02745136_01265</name>
</gene>
<protein>
    <submittedName>
        <fullName evidence="2">Uncharacterized protein</fullName>
    </submittedName>
</protein>
<dbReference type="Proteomes" id="UP000184386">
    <property type="component" value="Unassembled WGS sequence"/>
</dbReference>
<dbReference type="EMBL" id="FRAC01000008">
    <property type="protein sequence ID" value="SHJ93738.1"/>
    <property type="molecule type" value="Genomic_DNA"/>
</dbReference>
<name>A0A1M6NDA7_9FIRM</name>
<keyword evidence="1" id="KW-0812">Transmembrane</keyword>
<sequence length="87" mass="9560">MRDRYIAPAVMLIAGVVMSIINIINHESLLTGLERLLLVLVCFYIIGKIAAAIIRKVTTKTVIAETADIGMTENVDEAENVQDTETE</sequence>
<keyword evidence="3" id="KW-1185">Reference proteome</keyword>